<evidence type="ECO:0000259" key="3">
    <source>
        <dbReference type="Pfam" id="PF17177"/>
    </source>
</evidence>
<keyword evidence="4" id="KW-1185">Reference proteome</keyword>
<sequence length="891" mass="99931">MSGVLAHSFPRRRRGAANAMGRILLKAFASSSSSSAAASATVKRGATTGSAAEKLATVEEPTTSNAATSLLKAFATSSSATASPPLTNPRTSLKCATASEVLSQLNKAAPENPKPSPAPVENSAVEISSFISSILRGTADASSSFSPEQNNRTQMNNILDIPWFSNAPTTCTNQWRKELSRSRKEKFIFKNTESRRFTKLMTMCANKLGTETTLEFFSKLGRETGVKEYDALIKVCIDKARCSSNEEDSLVQIHKAYQLFLSMKDRGIQIEEESYSPFLIYLIDMKMVQEFQMFSKFFKDENPRSNSRIGYYEMLLWLRVGNEAKIQELCRSVVVASDEVNYGLAESYLLAFCESDRKTELLQFLEVLGIKKISSLKYVKSIFKSLGRLKLESFAERSLLELKVIGTEDENISVLIFDYATSIPNLAVEMIISKFSTLHQRLALIASSASYDKLIALCCDMSEVQMALDIVDHVVQAGLNVSIESFHPIIHACEQSCDLQMVHPIYSVMCQHNLKLKGDTLKSMITLCVKMKDFDGAYNLLSDAKEMGEMPTASMYNVILAGYFREKNNYGVSKVLKDMKSANVKADAETFSYLIFNCDREEDIIKYHDQLRQAGIQITKHVTMALINAFAKLGNFEMAKQVVLDHEIPSMQVIEIKSALISALSSNGQISDALNIYDEIKQAKCSIDPKAIISLIEHIRTEGEVDRLCKLLNKLNDLTTWFDGCGRVILYCVDFNHATIAIDLLKQLKMKDELSAYMVIDQMFSHIWETEPVNLKIGMQLLRAIKEELGLQLSRTSLDFLLSTCVKAKDAKCAWEIWSEYETSGLLYNVLTFLRMYQALLASGEKEAWKAAKEMVKRVPKEDAHVLYILKSCKSTYRREPRKASSTEREN</sequence>
<evidence type="ECO:0000313" key="5">
    <source>
        <dbReference type="RefSeq" id="XP_020103787.1"/>
    </source>
</evidence>
<dbReference type="NCBIfam" id="TIGR00756">
    <property type="entry name" value="PPR"/>
    <property type="match status" value="1"/>
</dbReference>
<dbReference type="InterPro" id="IPR011990">
    <property type="entry name" value="TPR-like_helical_dom_sf"/>
</dbReference>
<dbReference type="OrthoDB" id="767661at2759"/>
<reference evidence="4" key="1">
    <citation type="journal article" date="2015" name="Nat. Genet.">
        <title>The pineapple genome and the evolution of CAM photosynthesis.</title>
        <authorList>
            <person name="Ming R."/>
            <person name="VanBuren R."/>
            <person name="Wai C.M."/>
            <person name="Tang H."/>
            <person name="Schatz M.C."/>
            <person name="Bowers J.E."/>
            <person name="Lyons E."/>
            <person name="Wang M.L."/>
            <person name="Chen J."/>
            <person name="Biggers E."/>
            <person name="Zhang J."/>
            <person name="Huang L."/>
            <person name="Zhang L."/>
            <person name="Miao W."/>
            <person name="Zhang J."/>
            <person name="Ye Z."/>
            <person name="Miao C."/>
            <person name="Lin Z."/>
            <person name="Wang H."/>
            <person name="Zhou H."/>
            <person name="Yim W.C."/>
            <person name="Priest H.D."/>
            <person name="Zheng C."/>
            <person name="Woodhouse M."/>
            <person name="Edger P.P."/>
            <person name="Guyot R."/>
            <person name="Guo H.B."/>
            <person name="Guo H."/>
            <person name="Zheng G."/>
            <person name="Singh R."/>
            <person name="Sharma A."/>
            <person name="Min X."/>
            <person name="Zheng Y."/>
            <person name="Lee H."/>
            <person name="Gurtowski J."/>
            <person name="Sedlazeck F.J."/>
            <person name="Harkess A."/>
            <person name="McKain M.R."/>
            <person name="Liao Z."/>
            <person name="Fang J."/>
            <person name="Liu J."/>
            <person name="Zhang X."/>
            <person name="Zhang Q."/>
            <person name="Hu W."/>
            <person name="Qin Y."/>
            <person name="Wang K."/>
            <person name="Chen L.Y."/>
            <person name="Shirley N."/>
            <person name="Lin Y.R."/>
            <person name="Liu L.Y."/>
            <person name="Hernandez A.G."/>
            <person name="Wright C.L."/>
            <person name="Bulone V."/>
            <person name="Tuskan G.A."/>
            <person name="Heath K."/>
            <person name="Zee F."/>
            <person name="Moore P.H."/>
            <person name="Sunkar R."/>
            <person name="Leebens-Mack J.H."/>
            <person name="Mockler T."/>
            <person name="Bennetzen J.L."/>
            <person name="Freeling M."/>
            <person name="Sankoff D."/>
            <person name="Paterson A.H."/>
            <person name="Zhu X."/>
            <person name="Yang X."/>
            <person name="Smith J.A."/>
            <person name="Cushman J.C."/>
            <person name="Paull R.E."/>
            <person name="Yu Q."/>
        </authorList>
    </citation>
    <scope>NUCLEOTIDE SEQUENCE [LARGE SCALE GENOMIC DNA]</scope>
    <source>
        <strain evidence="4">cv. F153</strain>
    </source>
</reference>
<keyword evidence="2" id="KW-0809">Transit peptide</keyword>
<evidence type="ECO:0000313" key="4">
    <source>
        <dbReference type="Proteomes" id="UP000515123"/>
    </source>
</evidence>
<dbReference type="AlphaFoldDB" id="A0A6P5G7K4"/>
<protein>
    <submittedName>
        <fullName evidence="5">Pentatricopeptide repeat-containing protein At4g04790, mitochondrial-like isoform X1</fullName>
    </submittedName>
</protein>
<dbReference type="Gene3D" id="1.25.40.10">
    <property type="entry name" value="Tetratricopeptide repeat domain"/>
    <property type="match status" value="3"/>
</dbReference>
<organism evidence="4 5">
    <name type="scientific">Ananas comosus</name>
    <name type="common">Pineapple</name>
    <name type="synonym">Ananas ananas</name>
    <dbReference type="NCBI Taxonomy" id="4615"/>
    <lineage>
        <taxon>Eukaryota</taxon>
        <taxon>Viridiplantae</taxon>
        <taxon>Streptophyta</taxon>
        <taxon>Embryophyta</taxon>
        <taxon>Tracheophyta</taxon>
        <taxon>Spermatophyta</taxon>
        <taxon>Magnoliopsida</taxon>
        <taxon>Liliopsida</taxon>
        <taxon>Poales</taxon>
        <taxon>Bromeliaceae</taxon>
        <taxon>Bromelioideae</taxon>
        <taxon>Ananas</taxon>
    </lineage>
</organism>
<dbReference type="RefSeq" id="XP_020103787.1">
    <property type="nucleotide sequence ID" value="XM_020248198.1"/>
</dbReference>
<dbReference type="InterPro" id="IPR002885">
    <property type="entry name" value="PPR_rpt"/>
</dbReference>
<feature type="domain" description="PROP1-like PPR" evidence="3">
    <location>
        <begin position="450"/>
        <end position="614"/>
    </location>
</feature>
<dbReference type="GeneID" id="109720849"/>
<keyword evidence="1" id="KW-0677">Repeat</keyword>
<dbReference type="Pfam" id="PF01535">
    <property type="entry name" value="PPR"/>
    <property type="match status" value="2"/>
</dbReference>
<dbReference type="Pfam" id="PF17177">
    <property type="entry name" value="PPR_long"/>
    <property type="match status" value="1"/>
</dbReference>
<evidence type="ECO:0000256" key="2">
    <source>
        <dbReference type="ARBA" id="ARBA00022946"/>
    </source>
</evidence>
<accession>A0A6P5G7K4</accession>
<dbReference type="Proteomes" id="UP000515123">
    <property type="component" value="Linkage group 14"/>
</dbReference>
<proteinExistence type="predicted"/>
<evidence type="ECO:0000256" key="1">
    <source>
        <dbReference type="ARBA" id="ARBA00022737"/>
    </source>
</evidence>
<dbReference type="PANTHER" id="PTHR47262:SF1">
    <property type="entry name" value="OS02G0132600 PROTEIN"/>
    <property type="match status" value="1"/>
</dbReference>
<gene>
    <name evidence="5" type="primary">LOC109720849</name>
</gene>
<name>A0A6P5G7K4_ANACO</name>
<dbReference type="PANTHER" id="PTHR47262">
    <property type="entry name" value="OS02G0132600 PROTEIN"/>
    <property type="match status" value="1"/>
</dbReference>
<reference evidence="5" key="2">
    <citation type="submission" date="2025-08" db="UniProtKB">
        <authorList>
            <consortium name="RefSeq"/>
        </authorList>
    </citation>
    <scope>IDENTIFICATION</scope>
    <source>
        <tissue evidence="5">Leaf</tissue>
    </source>
</reference>
<dbReference type="InterPro" id="IPR033443">
    <property type="entry name" value="PROP1-like_PPR_dom"/>
</dbReference>